<dbReference type="GO" id="GO:0005783">
    <property type="term" value="C:endoplasmic reticulum"/>
    <property type="evidence" value="ECO:0007669"/>
    <property type="project" value="UniProtKB-ARBA"/>
</dbReference>
<dbReference type="FunFam" id="1.10.287.110:FF:000080">
    <property type="entry name" value="NAD(P)H-quinone oxidoreductase subunit U chloroplastic"/>
    <property type="match status" value="1"/>
</dbReference>
<dbReference type="Gene3D" id="1.10.287.110">
    <property type="entry name" value="DnaJ domain"/>
    <property type="match status" value="1"/>
</dbReference>
<feature type="coiled-coil region" evidence="1">
    <location>
        <begin position="185"/>
        <end position="212"/>
    </location>
</feature>
<dbReference type="InterPro" id="IPR044199">
    <property type="entry name" value="NdhU_chloroplastic"/>
</dbReference>
<dbReference type="SUPFAM" id="SSF46565">
    <property type="entry name" value="Chaperone J-domain"/>
    <property type="match status" value="1"/>
</dbReference>
<keyword evidence="1" id="KW-0175">Coiled coil</keyword>
<dbReference type="PANTHER" id="PTHR47726:SF1">
    <property type="entry name" value="NAD(P)H-QUINONE OXIDOREDUCTASE SUBUNIT U, CHLOROPLASTIC"/>
    <property type="match status" value="1"/>
</dbReference>
<dbReference type="PROSITE" id="PS50076">
    <property type="entry name" value="DNAJ_2"/>
    <property type="match status" value="1"/>
</dbReference>
<protein>
    <recommendedName>
        <fullName evidence="4">J domain-containing protein</fullName>
    </recommendedName>
</protein>
<dbReference type="Pfam" id="PF00226">
    <property type="entry name" value="DnaJ"/>
    <property type="match status" value="1"/>
</dbReference>
<evidence type="ECO:0000259" key="4">
    <source>
        <dbReference type="PROSITE" id="PS50076"/>
    </source>
</evidence>
<dbReference type="GO" id="GO:0009535">
    <property type="term" value="C:chloroplast thylakoid membrane"/>
    <property type="evidence" value="ECO:0007669"/>
    <property type="project" value="InterPro"/>
</dbReference>
<evidence type="ECO:0000313" key="6">
    <source>
        <dbReference type="Proteomes" id="UP000636709"/>
    </source>
</evidence>
<evidence type="ECO:0000256" key="3">
    <source>
        <dbReference type="SAM" id="Phobius"/>
    </source>
</evidence>
<feature type="domain" description="J" evidence="4">
    <location>
        <begin position="165"/>
        <end position="229"/>
    </location>
</feature>
<dbReference type="EMBL" id="JACEFO010002902">
    <property type="protein sequence ID" value="KAF8646302.1"/>
    <property type="molecule type" value="Genomic_DNA"/>
</dbReference>
<feature type="compositionally biased region" description="Low complexity" evidence="2">
    <location>
        <begin position="75"/>
        <end position="93"/>
    </location>
</feature>
<dbReference type="InterPro" id="IPR001623">
    <property type="entry name" value="DnaJ_domain"/>
</dbReference>
<evidence type="ECO:0000313" key="5">
    <source>
        <dbReference type="EMBL" id="KAF8646302.1"/>
    </source>
</evidence>
<feature type="transmembrane region" description="Helical" evidence="3">
    <location>
        <begin position="265"/>
        <end position="284"/>
    </location>
</feature>
<reference evidence="5" key="1">
    <citation type="submission" date="2020-07" db="EMBL/GenBank/DDBJ databases">
        <title>Genome sequence and genetic diversity analysis of an under-domesticated orphan crop, white fonio (Digitaria exilis).</title>
        <authorList>
            <person name="Bennetzen J.L."/>
            <person name="Chen S."/>
            <person name="Ma X."/>
            <person name="Wang X."/>
            <person name="Yssel A.E.J."/>
            <person name="Chaluvadi S.R."/>
            <person name="Johnson M."/>
            <person name="Gangashetty P."/>
            <person name="Hamidou F."/>
            <person name="Sanogo M.D."/>
            <person name="Zwaenepoel A."/>
            <person name="Wallace J."/>
            <person name="Van De Peer Y."/>
            <person name="Van Deynze A."/>
        </authorList>
    </citation>
    <scope>NUCLEOTIDE SEQUENCE</scope>
    <source>
        <tissue evidence="5">Leaves</tissue>
    </source>
</reference>
<sequence length="286" mass="31206">MYRQVQRCCCWSLQSGPKRQSLLLLQQRRQRPSGNSFNFIPTSLISRALSPFPPFASKPTMAAVRIASPPPALSALAPATPSSSRPSHSTTPRLRLRSIRSLRAAADGGAAGSEGAAAAAVAEVEDAGTDVAGGAATSTRPPYSLISADNVQKALRGLAAITDADHYGRLGVTRLASTDEVKAAFESKCEELNSKELEEEELNKEYDLLKESFTILSTEEERRLYDWSLSRSGLPERYVWPFQVDPLEMAPDPPKEPEDEFPTKLVGYFFLASFILSCVLSVTINR</sequence>
<gene>
    <name evidence="5" type="ORF">HU200_065876</name>
</gene>
<dbReference type="GO" id="GO:0010598">
    <property type="term" value="C:NAD(P)H dehydrogenase complex (plastoquinone)"/>
    <property type="evidence" value="ECO:0007669"/>
    <property type="project" value="InterPro"/>
</dbReference>
<evidence type="ECO:0000256" key="2">
    <source>
        <dbReference type="SAM" id="MobiDB-lite"/>
    </source>
</evidence>
<accession>A0A834ZXU5</accession>
<dbReference type="PANTHER" id="PTHR47726">
    <property type="entry name" value="NAD(P)H-QUINONE OXIDOREDUCTASE SUBUNIT U, CHLOROPLASTIC"/>
    <property type="match status" value="1"/>
</dbReference>
<organism evidence="5 6">
    <name type="scientific">Digitaria exilis</name>
    <dbReference type="NCBI Taxonomy" id="1010633"/>
    <lineage>
        <taxon>Eukaryota</taxon>
        <taxon>Viridiplantae</taxon>
        <taxon>Streptophyta</taxon>
        <taxon>Embryophyta</taxon>
        <taxon>Tracheophyta</taxon>
        <taxon>Spermatophyta</taxon>
        <taxon>Magnoliopsida</taxon>
        <taxon>Liliopsida</taxon>
        <taxon>Poales</taxon>
        <taxon>Poaceae</taxon>
        <taxon>PACMAD clade</taxon>
        <taxon>Panicoideae</taxon>
        <taxon>Panicodae</taxon>
        <taxon>Paniceae</taxon>
        <taxon>Anthephorinae</taxon>
        <taxon>Digitaria</taxon>
    </lineage>
</organism>
<feature type="region of interest" description="Disordered" evidence="2">
    <location>
        <begin position="75"/>
        <end position="95"/>
    </location>
</feature>
<keyword evidence="3" id="KW-0812">Transmembrane</keyword>
<proteinExistence type="predicted"/>
<keyword evidence="3" id="KW-1133">Transmembrane helix</keyword>
<dbReference type="InterPro" id="IPR036869">
    <property type="entry name" value="J_dom_sf"/>
</dbReference>
<name>A0A834ZXU5_9POAL</name>
<evidence type="ECO:0000256" key="1">
    <source>
        <dbReference type="SAM" id="Coils"/>
    </source>
</evidence>
<keyword evidence="6" id="KW-1185">Reference proteome</keyword>
<keyword evidence="3" id="KW-0472">Membrane</keyword>
<dbReference type="AlphaFoldDB" id="A0A834ZXU5"/>
<dbReference type="OrthoDB" id="2013770at2759"/>
<dbReference type="Proteomes" id="UP000636709">
    <property type="component" value="Unassembled WGS sequence"/>
</dbReference>
<comment type="caution">
    <text evidence="5">The sequence shown here is derived from an EMBL/GenBank/DDBJ whole genome shotgun (WGS) entry which is preliminary data.</text>
</comment>